<dbReference type="Gene3D" id="1.10.10.690">
    <property type="entry name" value="YidB-like"/>
    <property type="match status" value="1"/>
</dbReference>
<feature type="region of interest" description="Disordered" evidence="1">
    <location>
        <begin position="1"/>
        <end position="39"/>
    </location>
</feature>
<proteinExistence type="predicted"/>
<dbReference type="EMBL" id="JADDIV010000004">
    <property type="protein sequence ID" value="MBE7368540.1"/>
    <property type="molecule type" value="Genomic_DNA"/>
</dbReference>
<evidence type="ECO:0000256" key="1">
    <source>
        <dbReference type="SAM" id="MobiDB-lite"/>
    </source>
</evidence>
<evidence type="ECO:0000313" key="2">
    <source>
        <dbReference type="EMBL" id="MBE7368540.1"/>
    </source>
</evidence>
<reference evidence="2 3" key="1">
    <citation type="submission" date="2020-10" db="EMBL/GenBank/DDBJ databases">
        <title>Ramlibacter sp. HM2 16S ribosomal RNA gene Genome sequencing and assembly.</title>
        <authorList>
            <person name="Kang M."/>
        </authorList>
    </citation>
    <scope>NUCLEOTIDE SEQUENCE [LARGE SCALE GENOMIC DNA]</scope>
    <source>
        <strain evidence="2 3">HM2</strain>
    </source>
</reference>
<gene>
    <name evidence="2" type="ORF">IM787_13355</name>
</gene>
<name>A0ABR9S4W4_9BURK</name>
<keyword evidence="3" id="KW-1185">Reference proteome</keyword>
<accession>A0ABR9S4W4</accession>
<protein>
    <submittedName>
        <fullName evidence="2">DUF937 domain-containing protein</fullName>
    </submittedName>
</protein>
<dbReference type="Pfam" id="PF20159">
    <property type="entry name" value="YidB"/>
    <property type="match status" value="1"/>
</dbReference>
<dbReference type="InterPro" id="IPR027405">
    <property type="entry name" value="YidB-like"/>
</dbReference>
<dbReference type="InterPro" id="IPR045372">
    <property type="entry name" value="YidB"/>
</dbReference>
<organism evidence="2 3">
    <name type="scientific">Ramlibacter pallidus</name>
    <dbReference type="NCBI Taxonomy" id="2780087"/>
    <lineage>
        <taxon>Bacteria</taxon>
        <taxon>Pseudomonadati</taxon>
        <taxon>Pseudomonadota</taxon>
        <taxon>Betaproteobacteria</taxon>
        <taxon>Burkholderiales</taxon>
        <taxon>Comamonadaceae</taxon>
        <taxon>Ramlibacter</taxon>
    </lineage>
</organism>
<evidence type="ECO:0000313" key="3">
    <source>
        <dbReference type="Proteomes" id="UP000806285"/>
    </source>
</evidence>
<dbReference type="SUPFAM" id="SSF140804">
    <property type="entry name" value="YidB-like"/>
    <property type="match status" value="1"/>
</dbReference>
<comment type="caution">
    <text evidence="2">The sequence shown here is derived from an EMBL/GenBank/DDBJ whole genome shotgun (WGS) entry which is preliminary data.</text>
</comment>
<sequence>MPGSCGCCPPTDARGQPRGLRHGRAGRVASGASKENKELSMNHNPLLGQVLGGLIGQAMSRRGMGMPGGGGMGGLGGIAMGSVLGGMLGGRRGPMGLPAARGGNARNALLLMMLPMAMRWVQRNGGVGAVLDRFRQKGYAGQTRSWVDRGDNQPLDEQAVEQVVGHDELRQMAERLGVPEQEAAQAFAEIMPEMVDQLTPAGELPQQADAVLEEAGQTLEREIQDVDFREIRKT</sequence>
<dbReference type="Proteomes" id="UP000806285">
    <property type="component" value="Unassembled WGS sequence"/>
</dbReference>